<dbReference type="Gene3D" id="1.10.340.70">
    <property type="match status" value="1"/>
</dbReference>
<dbReference type="InterPro" id="IPR036397">
    <property type="entry name" value="RNaseH_sf"/>
</dbReference>
<evidence type="ECO:0000256" key="1">
    <source>
        <dbReference type="SAM" id="MobiDB-lite"/>
    </source>
</evidence>
<protein>
    <recommendedName>
        <fullName evidence="6">Integrase zinc-binding domain-containing protein</fullName>
    </recommendedName>
</protein>
<dbReference type="Proteomes" id="UP001249851">
    <property type="component" value="Unassembled WGS sequence"/>
</dbReference>
<feature type="domain" description="Integrase zinc-binding" evidence="2">
    <location>
        <begin position="25"/>
        <end position="76"/>
    </location>
</feature>
<comment type="caution">
    <text evidence="4">The sequence shown here is derived from an EMBL/GenBank/DDBJ whole genome shotgun (WGS) entry which is preliminary data.</text>
</comment>
<evidence type="ECO:0000313" key="5">
    <source>
        <dbReference type="Proteomes" id="UP001249851"/>
    </source>
</evidence>
<gene>
    <name evidence="4" type="ORF">P5673_028753</name>
</gene>
<feature type="region of interest" description="Disordered" evidence="1">
    <location>
        <begin position="147"/>
        <end position="167"/>
    </location>
</feature>
<sequence length="312" mass="36226">MEVCYELVAEESKHPVILPRKSHVTTLIIRHTHEQLGHSGRGHVLAKLCERYWIIKANSAVRQLISSCVICRKLKSTPQDQKMADLPEDRLTPAPPFTYVRVDYFGPYVTKEGRKERKGYGTLFTCLVSRAVHIEVAHSLDKLLPPRTSSLHRSSRSGGSETKHRKNCQQNIDWKFNPPAASLMGRVWERQIRTTRRILDTLLREHGSRLDDESLQTLMCEVESIIYSRPLTVISSDVKDPYPLSPNQILTMKTDIVLPPPGKFQCNVVCMRRRWRRVQYLCNLFWSRWKREYLPTLQESAKWNKVKSTTSF</sequence>
<dbReference type="InterPro" id="IPR040676">
    <property type="entry name" value="DUF5641"/>
</dbReference>
<dbReference type="GO" id="GO:0003676">
    <property type="term" value="F:nucleic acid binding"/>
    <property type="evidence" value="ECO:0007669"/>
    <property type="project" value="InterPro"/>
</dbReference>
<accession>A0AAD9UUX9</accession>
<feature type="compositionally biased region" description="Low complexity" evidence="1">
    <location>
        <begin position="147"/>
        <end position="160"/>
    </location>
</feature>
<evidence type="ECO:0008006" key="6">
    <source>
        <dbReference type="Google" id="ProtNLM"/>
    </source>
</evidence>
<proteinExistence type="predicted"/>
<dbReference type="Pfam" id="PF18701">
    <property type="entry name" value="DUF5641"/>
    <property type="match status" value="1"/>
</dbReference>
<dbReference type="EMBL" id="JARQWQ010000109">
    <property type="protein sequence ID" value="KAK2550550.1"/>
    <property type="molecule type" value="Genomic_DNA"/>
</dbReference>
<name>A0AAD9UUX9_ACRCE</name>
<reference evidence="4" key="1">
    <citation type="journal article" date="2023" name="G3 (Bethesda)">
        <title>Whole genome assembly and annotation of the endangered Caribbean coral Acropora cervicornis.</title>
        <authorList>
            <person name="Selwyn J.D."/>
            <person name="Vollmer S.V."/>
        </authorList>
    </citation>
    <scope>NUCLEOTIDE SEQUENCE</scope>
    <source>
        <strain evidence="4">K2</strain>
    </source>
</reference>
<dbReference type="InterPro" id="IPR041588">
    <property type="entry name" value="Integrase_H2C2"/>
</dbReference>
<organism evidence="4 5">
    <name type="scientific">Acropora cervicornis</name>
    <name type="common">Staghorn coral</name>
    <dbReference type="NCBI Taxonomy" id="6130"/>
    <lineage>
        <taxon>Eukaryota</taxon>
        <taxon>Metazoa</taxon>
        <taxon>Cnidaria</taxon>
        <taxon>Anthozoa</taxon>
        <taxon>Hexacorallia</taxon>
        <taxon>Scleractinia</taxon>
        <taxon>Astrocoeniina</taxon>
        <taxon>Acroporidae</taxon>
        <taxon>Acropora</taxon>
    </lineage>
</organism>
<dbReference type="Gene3D" id="3.30.420.10">
    <property type="entry name" value="Ribonuclease H-like superfamily/Ribonuclease H"/>
    <property type="match status" value="2"/>
</dbReference>
<feature type="domain" description="DUF5641" evidence="3">
    <location>
        <begin position="273"/>
        <end position="308"/>
    </location>
</feature>
<dbReference type="Pfam" id="PF17921">
    <property type="entry name" value="Integrase_H2C2"/>
    <property type="match status" value="1"/>
</dbReference>
<dbReference type="PANTHER" id="PTHR47331:SF5">
    <property type="entry name" value="RIBONUCLEASE H"/>
    <property type="match status" value="1"/>
</dbReference>
<evidence type="ECO:0000259" key="2">
    <source>
        <dbReference type="Pfam" id="PF17921"/>
    </source>
</evidence>
<keyword evidence="5" id="KW-1185">Reference proteome</keyword>
<dbReference type="PANTHER" id="PTHR47331">
    <property type="entry name" value="PHD-TYPE DOMAIN-CONTAINING PROTEIN"/>
    <property type="match status" value="1"/>
</dbReference>
<dbReference type="AlphaFoldDB" id="A0AAD9UUX9"/>
<evidence type="ECO:0000259" key="3">
    <source>
        <dbReference type="Pfam" id="PF18701"/>
    </source>
</evidence>
<reference evidence="4" key="2">
    <citation type="journal article" date="2023" name="Science">
        <title>Genomic signatures of disease resistance in endangered staghorn corals.</title>
        <authorList>
            <person name="Vollmer S.V."/>
            <person name="Selwyn J.D."/>
            <person name="Despard B.A."/>
            <person name="Roesel C.L."/>
        </authorList>
    </citation>
    <scope>NUCLEOTIDE SEQUENCE</scope>
    <source>
        <strain evidence="4">K2</strain>
    </source>
</reference>
<evidence type="ECO:0000313" key="4">
    <source>
        <dbReference type="EMBL" id="KAK2550550.1"/>
    </source>
</evidence>